<reference evidence="9" key="1">
    <citation type="submission" date="2020-07" db="EMBL/GenBank/DDBJ databases">
        <authorList>
            <person name="Ferguson B K."/>
        </authorList>
    </citation>
    <scope>NUCLEOTIDE SEQUENCE</scope>
    <source>
        <strain evidence="9">L06</strain>
    </source>
</reference>
<comment type="similarity">
    <text evidence="2">Belongs to the NASP family.</text>
</comment>
<dbReference type="InterPro" id="IPR019544">
    <property type="entry name" value="Tetratricopeptide_SHNi-TPR_dom"/>
</dbReference>
<dbReference type="SUPFAM" id="SSF48452">
    <property type="entry name" value="TPR-like"/>
    <property type="match status" value="1"/>
</dbReference>
<dbReference type="GO" id="GO:0042393">
    <property type="term" value="F:histone binding"/>
    <property type="evidence" value="ECO:0007669"/>
    <property type="project" value="TreeGrafter"/>
</dbReference>
<dbReference type="AlphaFoldDB" id="A0A6V7KTX7"/>
<feature type="compositionally biased region" description="Basic and acidic residues" evidence="7">
    <location>
        <begin position="115"/>
        <end position="140"/>
    </location>
</feature>
<evidence type="ECO:0000259" key="8">
    <source>
        <dbReference type="Pfam" id="PF10516"/>
    </source>
</evidence>
<dbReference type="InterPro" id="IPR019734">
    <property type="entry name" value="TPR_rpt"/>
</dbReference>
<evidence type="ECO:0000256" key="3">
    <source>
        <dbReference type="ARBA" id="ARBA00022737"/>
    </source>
</evidence>
<feature type="compositionally biased region" description="Acidic residues" evidence="7">
    <location>
        <begin position="85"/>
        <end position="101"/>
    </location>
</feature>
<evidence type="ECO:0000313" key="9">
    <source>
        <dbReference type="EMBL" id="CAD1567139.1"/>
    </source>
</evidence>
<feature type="region of interest" description="Disordered" evidence="7">
    <location>
        <begin position="73"/>
        <end position="201"/>
    </location>
</feature>
<evidence type="ECO:0000256" key="5">
    <source>
        <dbReference type="ARBA" id="ARBA00023242"/>
    </source>
</evidence>
<keyword evidence="4 6" id="KW-0802">TPR repeat</keyword>
<evidence type="ECO:0000256" key="4">
    <source>
        <dbReference type="ARBA" id="ARBA00022803"/>
    </source>
</evidence>
<dbReference type="GO" id="GO:0034080">
    <property type="term" value="P:CENP-A containing chromatin assembly"/>
    <property type="evidence" value="ECO:0007669"/>
    <property type="project" value="TreeGrafter"/>
</dbReference>
<dbReference type="EMBL" id="CADCXW020000327">
    <property type="protein sequence ID" value="CAD1567139.1"/>
    <property type="molecule type" value="Genomic_DNA"/>
</dbReference>
<feature type="compositionally biased region" description="Basic and acidic residues" evidence="7">
    <location>
        <begin position="170"/>
        <end position="179"/>
    </location>
</feature>
<feature type="region of interest" description="Disordered" evidence="7">
    <location>
        <begin position="377"/>
        <end position="434"/>
    </location>
</feature>
<accession>A0A6V7KTX7</accession>
<keyword evidence="3" id="KW-0677">Repeat</keyword>
<feature type="domain" description="Tetratricopeptide SHNi-TPR" evidence="8">
    <location>
        <begin position="240"/>
        <end position="277"/>
    </location>
</feature>
<feature type="repeat" description="TPR" evidence="6">
    <location>
        <begin position="282"/>
        <end position="315"/>
    </location>
</feature>
<gene>
    <name evidence="9" type="ORF">BBRV_LOCUS87772</name>
</gene>
<name>A0A6V7KTX7_9HYME</name>
<feature type="compositionally biased region" description="Low complexity" evidence="7">
    <location>
        <begin position="386"/>
        <end position="398"/>
    </location>
</feature>
<protein>
    <recommendedName>
        <fullName evidence="8">Tetratricopeptide SHNi-TPR domain-containing protein</fullName>
    </recommendedName>
</protein>
<dbReference type="Gene3D" id="1.25.40.10">
    <property type="entry name" value="Tetratricopeptide repeat domain"/>
    <property type="match status" value="1"/>
</dbReference>
<proteinExistence type="inferred from homology"/>
<dbReference type="PANTHER" id="PTHR15081:SF1">
    <property type="entry name" value="NUCLEAR AUTOANTIGENIC SPERM PROTEIN"/>
    <property type="match status" value="1"/>
</dbReference>
<feature type="compositionally biased region" description="Basic and acidic residues" evidence="7">
    <location>
        <begin position="149"/>
        <end position="162"/>
    </location>
</feature>
<comment type="subcellular location">
    <subcellularLocation>
        <location evidence="1">Nucleus</location>
    </subcellularLocation>
</comment>
<dbReference type="GO" id="GO:0005654">
    <property type="term" value="C:nucleoplasm"/>
    <property type="evidence" value="ECO:0007669"/>
    <property type="project" value="TreeGrafter"/>
</dbReference>
<sequence length="434" mass="47706">MADAAEQTTEFTDPAAAISQGKRHLLVRDYTAAVDAFTKALQLLSRKHDHYDDEVGEPYLLYGRALLGLSREQNSVLGDGVPGGDDSEEDDDDDDDEDADEDKLSNGENDDEQGNEEKSDDKDTSETDAKKSDEKSVKGEEEQEAAAGKSDEAKVNNEKQQEPESLPGTSKDHPKENGECSKAQNGHQENGEAEDDNTNDVEEGEDVHNVTIDLQVAWEVLELAKIVFQKRGASGYKQLAETHRLLGEVAMESSNHQIAVSDLEKALKILENVEPFDPRAIAEIHYHLGLAHSLGNDFDASIQHFHEATNLLQARIKELEETEETPQSDDPFYSVEGEIKELKELLPEIQEKITDMQDFREEQCRLVIEQIKIKAASSCSNGGAGPSSDAGASSSDTAQPTKPASDISHLVRKKRKNEDTEITETASPAKKPTP</sequence>
<evidence type="ECO:0000256" key="6">
    <source>
        <dbReference type="PROSITE-ProRule" id="PRU00339"/>
    </source>
</evidence>
<dbReference type="Pfam" id="PF10516">
    <property type="entry name" value="SHNi-TPR"/>
    <property type="match status" value="1"/>
</dbReference>
<keyword evidence="5" id="KW-0539">Nucleus</keyword>
<feature type="compositionally biased region" description="Acidic residues" evidence="7">
    <location>
        <begin position="191"/>
        <end position="201"/>
    </location>
</feature>
<dbReference type="PANTHER" id="PTHR15081">
    <property type="entry name" value="NUCLEAR AUTOANTIGENIC SPERM PROTEIN NASP -RELATED"/>
    <property type="match status" value="1"/>
</dbReference>
<dbReference type="InterPro" id="IPR051730">
    <property type="entry name" value="NASP-like"/>
</dbReference>
<evidence type="ECO:0000256" key="7">
    <source>
        <dbReference type="SAM" id="MobiDB-lite"/>
    </source>
</evidence>
<evidence type="ECO:0000256" key="1">
    <source>
        <dbReference type="ARBA" id="ARBA00004123"/>
    </source>
</evidence>
<dbReference type="InterPro" id="IPR011990">
    <property type="entry name" value="TPR-like_helical_dom_sf"/>
</dbReference>
<organism evidence="9">
    <name type="scientific">Bracon brevicornis</name>
    <dbReference type="NCBI Taxonomy" id="1563983"/>
    <lineage>
        <taxon>Eukaryota</taxon>
        <taxon>Metazoa</taxon>
        <taxon>Ecdysozoa</taxon>
        <taxon>Arthropoda</taxon>
        <taxon>Hexapoda</taxon>
        <taxon>Insecta</taxon>
        <taxon>Pterygota</taxon>
        <taxon>Neoptera</taxon>
        <taxon>Endopterygota</taxon>
        <taxon>Hymenoptera</taxon>
        <taxon>Apocrita</taxon>
        <taxon>Ichneumonoidea</taxon>
        <taxon>Braconidae</taxon>
        <taxon>Braconinae</taxon>
        <taxon>Bracon</taxon>
    </lineage>
</organism>
<dbReference type="SMART" id="SM00028">
    <property type="entry name" value="TPR"/>
    <property type="match status" value="3"/>
</dbReference>
<dbReference type="GO" id="GO:0006335">
    <property type="term" value="P:DNA replication-dependent chromatin assembly"/>
    <property type="evidence" value="ECO:0007669"/>
    <property type="project" value="TreeGrafter"/>
</dbReference>
<dbReference type="PROSITE" id="PS50005">
    <property type="entry name" value="TPR"/>
    <property type="match status" value="1"/>
</dbReference>
<evidence type="ECO:0000256" key="2">
    <source>
        <dbReference type="ARBA" id="ARBA00008402"/>
    </source>
</evidence>